<organism evidence="1">
    <name type="scientific">Arundo donax</name>
    <name type="common">Giant reed</name>
    <name type="synonym">Donax arundinaceus</name>
    <dbReference type="NCBI Taxonomy" id="35708"/>
    <lineage>
        <taxon>Eukaryota</taxon>
        <taxon>Viridiplantae</taxon>
        <taxon>Streptophyta</taxon>
        <taxon>Embryophyta</taxon>
        <taxon>Tracheophyta</taxon>
        <taxon>Spermatophyta</taxon>
        <taxon>Magnoliopsida</taxon>
        <taxon>Liliopsida</taxon>
        <taxon>Poales</taxon>
        <taxon>Poaceae</taxon>
        <taxon>PACMAD clade</taxon>
        <taxon>Arundinoideae</taxon>
        <taxon>Arundineae</taxon>
        <taxon>Arundo</taxon>
    </lineage>
</organism>
<reference evidence="1" key="1">
    <citation type="submission" date="2014-09" db="EMBL/GenBank/DDBJ databases">
        <authorList>
            <person name="Magalhaes I.L.F."/>
            <person name="Oliveira U."/>
            <person name="Santos F.R."/>
            <person name="Vidigal T.H.D.A."/>
            <person name="Brescovit A.D."/>
            <person name="Santos A.J."/>
        </authorList>
    </citation>
    <scope>NUCLEOTIDE SEQUENCE</scope>
    <source>
        <tissue evidence="1">Shoot tissue taken approximately 20 cm above the soil surface</tissue>
    </source>
</reference>
<name>A0A0A9CI09_ARUDO</name>
<dbReference type="AlphaFoldDB" id="A0A0A9CI09"/>
<sequence length="35" mass="4198">MWTSFTCSLDCCHLGFLECETLQVTYLYVKLICWF</sequence>
<protein>
    <submittedName>
        <fullName evidence="1">Uncharacterized protein</fullName>
    </submittedName>
</protein>
<dbReference type="EMBL" id="GBRH01222694">
    <property type="protein sequence ID" value="JAD75201.1"/>
    <property type="molecule type" value="Transcribed_RNA"/>
</dbReference>
<reference evidence="1" key="2">
    <citation type="journal article" date="2015" name="Data Brief">
        <title>Shoot transcriptome of the giant reed, Arundo donax.</title>
        <authorList>
            <person name="Barrero R.A."/>
            <person name="Guerrero F.D."/>
            <person name="Moolhuijzen P."/>
            <person name="Goolsby J.A."/>
            <person name="Tidwell J."/>
            <person name="Bellgard S.E."/>
            <person name="Bellgard M.I."/>
        </authorList>
    </citation>
    <scope>NUCLEOTIDE SEQUENCE</scope>
    <source>
        <tissue evidence="1">Shoot tissue taken approximately 20 cm above the soil surface</tissue>
    </source>
</reference>
<accession>A0A0A9CI09</accession>
<evidence type="ECO:0000313" key="1">
    <source>
        <dbReference type="EMBL" id="JAD75201.1"/>
    </source>
</evidence>
<proteinExistence type="predicted"/>